<dbReference type="SUPFAM" id="SSF54862">
    <property type="entry name" value="4Fe-4S ferredoxins"/>
    <property type="match status" value="1"/>
</dbReference>
<dbReference type="Pfam" id="PF00384">
    <property type="entry name" value="Molybdopterin"/>
    <property type="match status" value="1"/>
</dbReference>
<comment type="caution">
    <text evidence="17">The sequence shown here is derived from an EMBL/GenBank/DDBJ whole genome shotgun (WGS) entry which is preliminary data.</text>
</comment>
<gene>
    <name evidence="17" type="ORF">D7X32_32280</name>
</gene>
<dbReference type="GO" id="GO:0008137">
    <property type="term" value="F:NADH dehydrogenase (ubiquinone) activity"/>
    <property type="evidence" value="ECO:0007669"/>
    <property type="project" value="InterPro"/>
</dbReference>
<evidence type="ECO:0000259" key="16">
    <source>
        <dbReference type="PROSITE" id="PS51839"/>
    </source>
</evidence>
<evidence type="ECO:0000256" key="7">
    <source>
        <dbReference type="ARBA" id="ARBA00022723"/>
    </source>
</evidence>
<feature type="domain" description="4Fe-4S Mo/W bis-MGD-type" evidence="15">
    <location>
        <begin position="294"/>
        <end position="350"/>
    </location>
</feature>
<evidence type="ECO:0000256" key="12">
    <source>
        <dbReference type="ARBA" id="ARBA00023136"/>
    </source>
</evidence>
<dbReference type="InterPro" id="IPR006656">
    <property type="entry name" value="Mopterin_OxRdtase"/>
</dbReference>
<feature type="compositionally biased region" description="Basic and acidic residues" evidence="14">
    <location>
        <begin position="1"/>
        <end position="10"/>
    </location>
</feature>
<keyword evidence="4" id="KW-0004">4Fe-4S</keyword>
<dbReference type="PROSITE" id="PS51839">
    <property type="entry name" value="4FE4S_HC3"/>
    <property type="match status" value="1"/>
</dbReference>
<dbReference type="GO" id="GO:0042773">
    <property type="term" value="P:ATP synthesis coupled electron transport"/>
    <property type="evidence" value="ECO:0007669"/>
    <property type="project" value="InterPro"/>
</dbReference>
<keyword evidence="18" id="KW-1185">Reference proteome</keyword>
<organism evidence="17 18">
    <name type="scientific">Corallococcus carmarthensis</name>
    <dbReference type="NCBI Taxonomy" id="2316728"/>
    <lineage>
        <taxon>Bacteria</taxon>
        <taxon>Pseudomonadati</taxon>
        <taxon>Myxococcota</taxon>
        <taxon>Myxococcia</taxon>
        <taxon>Myxococcales</taxon>
        <taxon>Cystobacterineae</taxon>
        <taxon>Myxococcaceae</taxon>
        <taxon>Corallococcus</taxon>
    </lineage>
</organism>
<keyword evidence="11" id="KW-0520">NAD</keyword>
<dbReference type="SUPFAM" id="SSF54292">
    <property type="entry name" value="2Fe-2S ferredoxin-like"/>
    <property type="match status" value="1"/>
</dbReference>
<keyword evidence="6" id="KW-0874">Quinone</keyword>
<dbReference type="RefSeq" id="WP_120606411.1">
    <property type="nucleotide sequence ID" value="NZ_JABFJX010000081.1"/>
</dbReference>
<feature type="region of interest" description="Disordered" evidence="14">
    <location>
        <begin position="1"/>
        <end position="79"/>
    </location>
</feature>
<feature type="compositionally biased region" description="Pro residues" evidence="14">
    <location>
        <begin position="54"/>
        <end position="75"/>
    </location>
</feature>
<accession>A0A3A8JPA0</accession>
<dbReference type="InterPro" id="IPR036010">
    <property type="entry name" value="2Fe-2S_ferredoxin-like_sf"/>
</dbReference>
<dbReference type="Pfam" id="PF22117">
    <property type="entry name" value="Fer4_Nqo3"/>
    <property type="match status" value="1"/>
</dbReference>
<dbReference type="Gene3D" id="3.10.20.740">
    <property type="match status" value="1"/>
</dbReference>
<keyword evidence="8" id="KW-1278">Translocase</keyword>
<keyword evidence="10" id="KW-0411">Iron-sulfur</keyword>
<dbReference type="InterPro" id="IPR050123">
    <property type="entry name" value="Prok_molybdopt-oxidoreductase"/>
</dbReference>
<dbReference type="FunFam" id="3.30.70.20:FF:000002">
    <property type="entry name" value="NADH-ubiquinone oxidoreductase 75 kDa subunit"/>
    <property type="match status" value="1"/>
</dbReference>
<evidence type="ECO:0000256" key="8">
    <source>
        <dbReference type="ARBA" id="ARBA00022967"/>
    </source>
</evidence>
<evidence type="ECO:0000256" key="10">
    <source>
        <dbReference type="ARBA" id="ARBA00023014"/>
    </source>
</evidence>
<dbReference type="GO" id="GO:0016020">
    <property type="term" value="C:membrane"/>
    <property type="evidence" value="ECO:0007669"/>
    <property type="project" value="UniProtKB-SubCell"/>
</dbReference>
<dbReference type="SUPFAM" id="SSF53706">
    <property type="entry name" value="Formate dehydrogenase/DMSO reductase, domains 1-3"/>
    <property type="match status" value="1"/>
</dbReference>
<evidence type="ECO:0000256" key="13">
    <source>
        <dbReference type="ARBA" id="ARBA00034078"/>
    </source>
</evidence>
<dbReference type="Gene3D" id="3.40.50.740">
    <property type="match status" value="1"/>
</dbReference>
<evidence type="ECO:0000256" key="1">
    <source>
        <dbReference type="ARBA" id="ARBA00001966"/>
    </source>
</evidence>
<dbReference type="Proteomes" id="UP000268313">
    <property type="component" value="Unassembled WGS sequence"/>
</dbReference>
<evidence type="ECO:0000256" key="2">
    <source>
        <dbReference type="ARBA" id="ARBA00004370"/>
    </source>
</evidence>
<dbReference type="AlphaFoldDB" id="A0A3A8JPA0"/>
<dbReference type="SMART" id="SM00929">
    <property type="entry name" value="NADH-G_4Fe-4S_3"/>
    <property type="match status" value="1"/>
</dbReference>
<evidence type="ECO:0000259" key="15">
    <source>
        <dbReference type="PROSITE" id="PS51669"/>
    </source>
</evidence>
<keyword evidence="5" id="KW-0001">2Fe-2S</keyword>
<dbReference type="GO" id="GO:0016491">
    <property type="term" value="F:oxidoreductase activity"/>
    <property type="evidence" value="ECO:0007669"/>
    <property type="project" value="InterPro"/>
</dbReference>
<dbReference type="InterPro" id="IPR000283">
    <property type="entry name" value="NADH_UbQ_OxRdtase_75kDa_su_CS"/>
</dbReference>
<evidence type="ECO:0000256" key="6">
    <source>
        <dbReference type="ARBA" id="ARBA00022719"/>
    </source>
</evidence>
<comment type="cofactor">
    <cofactor evidence="13">
        <name>[2Fe-2S] cluster</name>
        <dbReference type="ChEBI" id="CHEBI:190135"/>
    </cofactor>
</comment>
<dbReference type="PROSITE" id="PS00641">
    <property type="entry name" value="COMPLEX1_75K_1"/>
    <property type="match status" value="1"/>
</dbReference>
<dbReference type="EMBL" id="RAWE01000171">
    <property type="protein sequence ID" value="RKG97587.1"/>
    <property type="molecule type" value="Genomic_DNA"/>
</dbReference>
<sequence>MSDNDTKKPTGDAQTPPKGAPTDTPAAKIGPEPSNPPAGAKMDNPPAAASGPTGTPPPKPAAPPAGGPPPKPQPKNPGFVTAVIDGREVVVKPGTNMIEAAKTVGSEIPYYCYHPRLSIAANCRICLIEASNAPKLVPACQTPMAEGQVIKTTTPKVKEQQRAVMEFLLLNHPVDCSICDQAGECKLQDYYMKYDYKPSRLEGTKALKHKRKVLGPRVVLDQERCIICTRCVRFMNEIPKEPQLGVFGRGSHERIDVFPGNELDSNYSLNTVDVCPVGALLSRDFRFKARSWFLSATPSVCTGCSRGCSISADWMSQDTYRYRPRENEAINKSWMCDQGRLSYKDLNVGRVLAARVGRGLQAPGTVQPVLTRKDAALGAVKALKPLAGSKQLAVLASPLASNEDLLAGLTFAKTVLGVTQVFVGGRPQGKADHYLMTADKNPNRQGLALIAKGLGLSLKGFEELTPAINAGQVKALYAVGTEVPTDAAAFAEAAAKLEVFVAQAQNESPVTAQATVLLPASAHIEDEGTFTQADGITQRFRKAYPSKGDAVPHWKWATELTRELGGEAAAASARDVWRALSGKVSEFAEFNWDKASPPDREKPGINPLPSGADGRPPGYREFGAPRVRGI</sequence>
<dbReference type="PANTHER" id="PTHR43105:SF10">
    <property type="entry name" value="NADH-QUINONE OXIDOREDUCTASE SUBUNIT G"/>
    <property type="match status" value="1"/>
</dbReference>
<protein>
    <submittedName>
        <fullName evidence="17">Ferredoxin</fullName>
    </submittedName>
</protein>
<proteinExistence type="inferred from homology"/>
<keyword evidence="9" id="KW-0408">Iron</keyword>
<evidence type="ECO:0000256" key="3">
    <source>
        <dbReference type="ARBA" id="ARBA00005404"/>
    </source>
</evidence>
<dbReference type="OrthoDB" id="9816402at2"/>
<evidence type="ECO:0000256" key="11">
    <source>
        <dbReference type="ARBA" id="ARBA00023027"/>
    </source>
</evidence>
<dbReference type="Pfam" id="PF04879">
    <property type="entry name" value="Molybdop_Fe4S4"/>
    <property type="match status" value="1"/>
</dbReference>
<dbReference type="GO" id="GO:0051539">
    <property type="term" value="F:4 iron, 4 sulfur cluster binding"/>
    <property type="evidence" value="ECO:0007669"/>
    <property type="project" value="UniProtKB-KW"/>
</dbReference>
<dbReference type="Pfam" id="PF13510">
    <property type="entry name" value="Fer2_4"/>
    <property type="match status" value="1"/>
</dbReference>
<keyword evidence="12" id="KW-0472">Membrane</keyword>
<evidence type="ECO:0000256" key="9">
    <source>
        <dbReference type="ARBA" id="ARBA00023004"/>
    </source>
</evidence>
<dbReference type="Pfam" id="PF10588">
    <property type="entry name" value="NADH-G_4Fe-4S_3"/>
    <property type="match status" value="1"/>
</dbReference>
<dbReference type="PROSITE" id="PS51669">
    <property type="entry name" value="4FE4S_MOW_BIS_MGD"/>
    <property type="match status" value="1"/>
</dbReference>
<dbReference type="Gene3D" id="2.20.25.90">
    <property type="entry name" value="ADC-like domains"/>
    <property type="match status" value="1"/>
</dbReference>
<comment type="cofactor">
    <cofactor evidence="1">
        <name>[4Fe-4S] cluster</name>
        <dbReference type="ChEBI" id="CHEBI:49883"/>
    </cofactor>
</comment>
<dbReference type="GO" id="GO:0046872">
    <property type="term" value="F:metal ion binding"/>
    <property type="evidence" value="ECO:0007669"/>
    <property type="project" value="UniProtKB-KW"/>
</dbReference>
<dbReference type="GO" id="GO:0051537">
    <property type="term" value="F:2 iron, 2 sulfur cluster binding"/>
    <property type="evidence" value="ECO:0007669"/>
    <property type="project" value="UniProtKB-KW"/>
</dbReference>
<dbReference type="InterPro" id="IPR019574">
    <property type="entry name" value="NADH_UbQ_OxRdtase_Gsu_4Fe4S-bd"/>
</dbReference>
<feature type="region of interest" description="Disordered" evidence="14">
    <location>
        <begin position="592"/>
        <end position="630"/>
    </location>
</feature>
<evidence type="ECO:0000313" key="18">
    <source>
        <dbReference type="Proteomes" id="UP000268313"/>
    </source>
</evidence>
<dbReference type="InterPro" id="IPR006963">
    <property type="entry name" value="Mopterin_OxRdtase_4Fe-4S_dom"/>
</dbReference>
<dbReference type="FunFam" id="3.10.20.740:FF:000004">
    <property type="entry name" value="NADH-quinone oxidoreductase"/>
    <property type="match status" value="1"/>
</dbReference>
<dbReference type="InterPro" id="IPR001041">
    <property type="entry name" value="2Fe-2S_ferredoxin-type"/>
</dbReference>
<dbReference type="PANTHER" id="PTHR43105">
    <property type="entry name" value="RESPIRATORY NITRATE REDUCTASE"/>
    <property type="match status" value="1"/>
</dbReference>
<keyword evidence="7" id="KW-0479">Metal-binding</keyword>
<comment type="subcellular location">
    <subcellularLocation>
        <location evidence="2">Membrane</location>
    </subcellularLocation>
</comment>
<evidence type="ECO:0000256" key="14">
    <source>
        <dbReference type="SAM" id="MobiDB-lite"/>
    </source>
</evidence>
<dbReference type="InterPro" id="IPR054351">
    <property type="entry name" value="NADH_UbQ_OxRdtase_ferredoxin"/>
</dbReference>
<dbReference type="CDD" id="cd00207">
    <property type="entry name" value="fer2"/>
    <property type="match status" value="1"/>
</dbReference>
<dbReference type="Gene3D" id="3.30.70.20">
    <property type="match status" value="1"/>
</dbReference>
<evidence type="ECO:0000256" key="4">
    <source>
        <dbReference type="ARBA" id="ARBA00022485"/>
    </source>
</evidence>
<reference evidence="18" key="1">
    <citation type="submission" date="2018-09" db="EMBL/GenBank/DDBJ databases">
        <authorList>
            <person name="Livingstone P.G."/>
            <person name="Whitworth D.E."/>
        </authorList>
    </citation>
    <scope>NUCLEOTIDE SEQUENCE [LARGE SCALE GENOMIC DNA]</scope>
    <source>
        <strain evidence="18">CA043D</strain>
    </source>
</reference>
<evidence type="ECO:0000256" key="5">
    <source>
        <dbReference type="ARBA" id="ARBA00022714"/>
    </source>
</evidence>
<feature type="domain" description="4Fe-4S His(Cys)3-ligated-type" evidence="16">
    <location>
        <begin position="156"/>
        <end position="195"/>
    </location>
</feature>
<dbReference type="GO" id="GO:0048038">
    <property type="term" value="F:quinone binding"/>
    <property type="evidence" value="ECO:0007669"/>
    <property type="project" value="UniProtKB-KW"/>
</dbReference>
<name>A0A3A8JPA0_9BACT</name>
<dbReference type="PROSITE" id="PS00643">
    <property type="entry name" value="COMPLEX1_75K_3"/>
    <property type="match status" value="1"/>
</dbReference>
<evidence type="ECO:0000313" key="17">
    <source>
        <dbReference type="EMBL" id="RKG97587.1"/>
    </source>
</evidence>
<comment type="similarity">
    <text evidence="3">Belongs to the complex I 75 kDa subunit family.</text>
</comment>